<dbReference type="InterPro" id="IPR013087">
    <property type="entry name" value="Znf_C2H2_type"/>
</dbReference>
<feature type="domain" description="C2H2-type" evidence="9">
    <location>
        <begin position="108"/>
        <end position="135"/>
    </location>
</feature>
<dbReference type="AlphaFoldDB" id="A0AAW1CWN6"/>
<feature type="domain" description="C2H2-type" evidence="9">
    <location>
        <begin position="33"/>
        <end position="59"/>
    </location>
</feature>
<keyword evidence="11" id="KW-1185">Reference proteome</keyword>
<accession>A0AAW1CWN6</accession>
<keyword evidence="2" id="KW-0479">Metal-binding</keyword>
<dbReference type="InterPro" id="IPR036236">
    <property type="entry name" value="Znf_C2H2_sf"/>
</dbReference>
<evidence type="ECO:0000256" key="6">
    <source>
        <dbReference type="ARBA" id="ARBA00023163"/>
    </source>
</evidence>
<evidence type="ECO:0000256" key="1">
    <source>
        <dbReference type="ARBA" id="ARBA00004123"/>
    </source>
</evidence>
<organism evidence="10 11">
    <name type="scientific">Rhynocoris fuscipes</name>
    <dbReference type="NCBI Taxonomy" id="488301"/>
    <lineage>
        <taxon>Eukaryota</taxon>
        <taxon>Metazoa</taxon>
        <taxon>Ecdysozoa</taxon>
        <taxon>Arthropoda</taxon>
        <taxon>Hexapoda</taxon>
        <taxon>Insecta</taxon>
        <taxon>Pterygota</taxon>
        <taxon>Neoptera</taxon>
        <taxon>Paraneoptera</taxon>
        <taxon>Hemiptera</taxon>
        <taxon>Heteroptera</taxon>
        <taxon>Panheteroptera</taxon>
        <taxon>Cimicomorpha</taxon>
        <taxon>Reduviidae</taxon>
        <taxon>Harpactorinae</taxon>
        <taxon>Harpactorini</taxon>
        <taxon>Rhynocoris</taxon>
    </lineage>
</organism>
<proteinExistence type="predicted"/>
<evidence type="ECO:0000259" key="9">
    <source>
        <dbReference type="PROSITE" id="PS50157"/>
    </source>
</evidence>
<dbReference type="EMBL" id="JAPXFL010000008">
    <property type="protein sequence ID" value="KAK9502415.1"/>
    <property type="molecule type" value="Genomic_DNA"/>
</dbReference>
<evidence type="ECO:0000313" key="11">
    <source>
        <dbReference type="Proteomes" id="UP001461498"/>
    </source>
</evidence>
<dbReference type="PANTHER" id="PTHR46179">
    <property type="entry name" value="ZINC FINGER PROTEIN"/>
    <property type="match status" value="1"/>
</dbReference>
<comment type="subcellular location">
    <subcellularLocation>
        <location evidence="1">Nucleus</location>
    </subcellularLocation>
</comment>
<dbReference type="GO" id="GO:0008270">
    <property type="term" value="F:zinc ion binding"/>
    <property type="evidence" value="ECO:0007669"/>
    <property type="project" value="UniProtKB-KW"/>
</dbReference>
<dbReference type="SMART" id="SM00355">
    <property type="entry name" value="ZnF_C2H2"/>
    <property type="match status" value="3"/>
</dbReference>
<keyword evidence="5" id="KW-0805">Transcription regulation</keyword>
<dbReference type="GO" id="GO:0005634">
    <property type="term" value="C:nucleus"/>
    <property type="evidence" value="ECO:0007669"/>
    <property type="project" value="UniProtKB-SubCell"/>
</dbReference>
<dbReference type="SUPFAM" id="SSF57667">
    <property type="entry name" value="beta-beta-alpha zinc fingers"/>
    <property type="match status" value="1"/>
</dbReference>
<comment type="caution">
    <text evidence="10">The sequence shown here is derived from an EMBL/GenBank/DDBJ whole genome shotgun (WGS) entry which is preliminary data.</text>
</comment>
<name>A0AAW1CWN6_9HEMI</name>
<protein>
    <recommendedName>
        <fullName evidence="9">C2H2-type domain-containing protein</fullName>
    </recommendedName>
</protein>
<dbReference type="Gene3D" id="3.30.160.60">
    <property type="entry name" value="Classic Zinc Finger"/>
    <property type="match status" value="2"/>
</dbReference>
<keyword evidence="4" id="KW-0862">Zinc</keyword>
<evidence type="ECO:0000256" key="8">
    <source>
        <dbReference type="PROSITE-ProRule" id="PRU00042"/>
    </source>
</evidence>
<keyword evidence="7" id="KW-0539">Nucleus</keyword>
<evidence type="ECO:0000256" key="7">
    <source>
        <dbReference type="ARBA" id="ARBA00023242"/>
    </source>
</evidence>
<dbReference type="Pfam" id="PF00096">
    <property type="entry name" value="zf-C2H2"/>
    <property type="match status" value="1"/>
</dbReference>
<sequence>MRSLKKSTTSTPNALGTFNRNLEKNTAIEVNRHQCSCGKTYKYREGLYKHQRYECGKEPQFPCPKCSYKSYHKGNLKKHVVLKHSDFCTLGGIFDWFGNERITLPGSYTCKGCGKSYHHAQSLYKHRRFECGKRPQFQCPYCSYCAKHKVHLKRHLVGKHCDHANNKSCS</sequence>
<reference evidence="10 11" key="1">
    <citation type="submission" date="2022-12" db="EMBL/GenBank/DDBJ databases">
        <title>Chromosome-level genome assembly of true bugs.</title>
        <authorList>
            <person name="Ma L."/>
            <person name="Li H."/>
        </authorList>
    </citation>
    <scope>NUCLEOTIDE SEQUENCE [LARGE SCALE GENOMIC DNA]</scope>
    <source>
        <strain evidence="10">Lab_2022b</strain>
    </source>
</reference>
<dbReference type="PANTHER" id="PTHR46179:SF13">
    <property type="entry name" value="C2H2-TYPE DOMAIN-CONTAINING PROTEIN"/>
    <property type="match status" value="1"/>
</dbReference>
<dbReference type="InterPro" id="IPR051061">
    <property type="entry name" value="Zinc_finger_trans_reg"/>
</dbReference>
<evidence type="ECO:0000256" key="2">
    <source>
        <dbReference type="ARBA" id="ARBA00022723"/>
    </source>
</evidence>
<evidence type="ECO:0000313" key="10">
    <source>
        <dbReference type="EMBL" id="KAK9502415.1"/>
    </source>
</evidence>
<evidence type="ECO:0000256" key="5">
    <source>
        <dbReference type="ARBA" id="ARBA00023015"/>
    </source>
</evidence>
<dbReference type="GO" id="GO:0006357">
    <property type="term" value="P:regulation of transcription by RNA polymerase II"/>
    <property type="evidence" value="ECO:0007669"/>
    <property type="project" value="TreeGrafter"/>
</dbReference>
<dbReference type="Proteomes" id="UP001461498">
    <property type="component" value="Unassembled WGS sequence"/>
</dbReference>
<keyword evidence="6" id="KW-0804">Transcription</keyword>
<keyword evidence="3 8" id="KW-0863">Zinc-finger</keyword>
<evidence type="ECO:0000256" key="3">
    <source>
        <dbReference type="ARBA" id="ARBA00022771"/>
    </source>
</evidence>
<evidence type="ECO:0000256" key="4">
    <source>
        <dbReference type="ARBA" id="ARBA00022833"/>
    </source>
</evidence>
<dbReference type="PROSITE" id="PS50157">
    <property type="entry name" value="ZINC_FINGER_C2H2_2"/>
    <property type="match status" value="2"/>
</dbReference>
<gene>
    <name evidence="10" type="ORF">O3M35_011197</name>
</gene>